<dbReference type="EMBL" id="KZ502070">
    <property type="protein sequence ID" value="PKU83896.1"/>
    <property type="molecule type" value="Genomic_DNA"/>
</dbReference>
<protein>
    <submittedName>
        <fullName evidence="1">Uncharacterized protein</fullName>
    </submittedName>
</protein>
<sequence>MKGGIIVEKKVIGHSPVKIKIKNEGMQLILCGGQLQQFRTILIENLDSFFFLLKQAENLDSFFFLLRQAENLDQLLKLTSLEPPRTKDEDWRRHHETLLGATFVIPSHKLPLTSSSLSLLSLPLLLALSGPDNS</sequence>
<dbReference type="AlphaFoldDB" id="A0A2I0X7M3"/>
<keyword evidence="2" id="KW-1185">Reference proteome</keyword>
<reference evidence="1 2" key="1">
    <citation type="journal article" date="2016" name="Sci. Rep.">
        <title>The Dendrobium catenatum Lindl. genome sequence provides insights into polysaccharide synthase, floral development and adaptive evolution.</title>
        <authorList>
            <person name="Zhang G.Q."/>
            <person name="Xu Q."/>
            <person name="Bian C."/>
            <person name="Tsai W.C."/>
            <person name="Yeh C.M."/>
            <person name="Liu K.W."/>
            <person name="Yoshida K."/>
            <person name="Zhang L.S."/>
            <person name="Chang S.B."/>
            <person name="Chen F."/>
            <person name="Shi Y."/>
            <person name="Su Y.Y."/>
            <person name="Zhang Y.Q."/>
            <person name="Chen L.J."/>
            <person name="Yin Y."/>
            <person name="Lin M."/>
            <person name="Huang H."/>
            <person name="Deng H."/>
            <person name="Wang Z.W."/>
            <person name="Zhu S.L."/>
            <person name="Zhao X."/>
            <person name="Deng C."/>
            <person name="Niu S.C."/>
            <person name="Huang J."/>
            <person name="Wang M."/>
            <person name="Liu G.H."/>
            <person name="Yang H.J."/>
            <person name="Xiao X.J."/>
            <person name="Hsiao Y.Y."/>
            <person name="Wu W.L."/>
            <person name="Chen Y.Y."/>
            <person name="Mitsuda N."/>
            <person name="Ohme-Takagi M."/>
            <person name="Luo Y.B."/>
            <person name="Van de Peer Y."/>
            <person name="Liu Z.J."/>
        </authorList>
    </citation>
    <scope>NUCLEOTIDE SEQUENCE [LARGE SCALE GENOMIC DNA]</scope>
    <source>
        <tissue evidence="1">The whole plant</tissue>
    </source>
</reference>
<accession>A0A2I0X7M3</accession>
<dbReference type="Proteomes" id="UP000233837">
    <property type="component" value="Unassembled WGS sequence"/>
</dbReference>
<name>A0A2I0X7M3_9ASPA</name>
<reference evidence="1 2" key="2">
    <citation type="journal article" date="2017" name="Nature">
        <title>The Apostasia genome and the evolution of orchids.</title>
        <authorList>
            <person name="Zhang G.Q."/>
            <person name="Liu K.W."/>
            <person name="Li Z."/>
            <person name="Lohaus R."/>
            <person name="Hsiao Y.Y."/>
            <person name="Niu S.C."/>
            <person name="Wang J.Y."/>
            <person name="Lin Y.C."/>
            <person name="Xu Q."/>
            <person name="Chen L.J."/>
            <person name="Yoshida K."/>
            <person name="Fujiwara S."/>
            <person name="Wang Z.W."/>
            <person name="Zhang Y.Q."/>
            <person name="Mitsuda N."/>
            <person name="Wang M."/>
            <person name="Liu G.H."/>
            <person name="Pecoraro L."/>
            <person name="Huang H.X."/>
            <person name="Xiao X.J."/>
            <person name="Lin M."/>
            <person name="Wu X.Y."/>
            <person name="Wu W.L."/>
            <person name="Chen Y.Y."/>
            <person name="Chang S.B."/>
            <person name="Sakamoto S."/>
            <person name="Ohme-Takagi M."/>
            <person name="Yagi M."/>
            <person name="Zeng S.J."/>
            <person name="Shen C.Y."/>
            <person name="Yeh C.M."/>
            <person name="Luo Y.B."/>
            <person name="Tsai W.C."/>
            <person name="Van de Peer Y."/>
            <person name="Liu Z.J."/>
        </authorList>
    </citation>
    <scope>NUCLEOTIDE SEQUENCE [LARGE SCALE GENOMIC DNA]</scope>
    <source>
        <tissue evidence="1">The whole plant</tissue>
    </source>
</reference>
<proteinExistence type="predicted"/>
<evidence type="ECO:0000313" key="1">
    <source>
        <dbReference type="EMBL" id="PKU83896.1"/>
    </source>
</evidence>
<evidence type="ECO:0000313" key="2">
    <source>
        <dbReference type="Proteomes" id="UP000233837"/>
    </source>
</evidence>
<gene>
    <name evidence="1" type="ORF">MA16_Dca006371</name>
</gene>
<organism evidence="1 2">
    <name type="scientific">Dendrobium catenatum</name>
    <dbReference type="NCBI Taxonomy" id="906689"/>
    <lineage>
        <taxon>Eukaryota</taxon>
        <taxon>Viridiplantae</taxon>
        <taxon>Streptophyta</taxon>
        <taxon>Embryophyta</taxon>
        <taxon>Tracheophyta</taxon>
        <taxon>Spermatophyta</taxon>
        <taxon>Magnoliopsida</taxon>
        <taxon>Liliopsida</taxon>
        <taxon>Asparagales</taxon>
        <taxon>Orchidaceae</taxon>
        <taxon>Epidendroideae</taxon>
        <taxon>Malaxideae</taxon>
        <taxon>Dendrobiinae</taxon>
        <taxon>Dendrobium</taxon>
    </lineage>
</organism>